<dbReference type="EMBL" id="AWEX01000072">
    <property type="protein sequence ID" value="KED04069.1"/>
    <property type="molecule type" value="Genomic_DNA"/>
</dbReference>
<name>A0A922NTU8_9STRE</name>
<reference evidence="1 2" key="1">
    <citation type="journal article" date="2014" name="Int. J. Syst. Evol. Microbiol.">
        <title>Phylogenomics and the dynamic genome evolution of the genus Streptococcus.</title>
        <authorList>
            <consortium name="The Broad Institute Genome Sequencing Platform"/>
            <person name="Richards V.P."/>
            <person name="Palmer S.R."/>
            <person name="Pavinski Bitar P.D."/>
            <person name="Qin X."/>
            <person name="Weinstock G.M."/>
            <person name="Highlander S.K."/>
            <person name="Town C.D."/>
            <person name="Burne R.A."/>
            <person name="Stanhope M.J."/>
        </authorList>
    </citation>
    <scope>NUCLEOTIDE SEQUENCE [LARGE SCALE GENOMIC DNA]</scope>
    <source>
        <strain evidence="1 2">CECT 5772</strain>
    </source>
</reference>
<organism evidence="1 2">
    <name type="scientific">Streptococcus equi subsp. ruminatorum CECT 5772</name>
    <dbReference type="NCBI Taxonomy" id="1051981"/>
    <lineage>
        <taxon>Bacteria</taxon>
        <taxon>Bacillati</taxon>
        <taxon>Bacillota</taxon>
        <taxon>Bacilli</taxon>
        <taxon>Lactobacillales</taxon>
        <taxon>Streptococcaceae</taxon>
        <taxon>Streptococcus</taxon>
    </lineage>
</organism>
<comment type="caution">
    <text evidence="1">The sequence shown here is derived from an EMBL/GenBank/DDBJ whole genome shotgun (WGS) entry which is preliminary data.</text>
</comment>
<dbReference type="AlphaFoldDB" id="A0A922NTU8"/>
<protein>
    <submittedName>
        <fullName evidence="1">Uncharacterized protein</fullName>
    </submittedName>
</protein>
<proteinExistence type="predicted"/>
<sequence length="45" mass="4911">MTPSLNAGGLNQAAVRLEGLSHTGCQLYLEEHKLMAHKCSVFLLQ</sequence>
<dbReference type="Proteomes" id="UP000028704">
    <property type="component" value="Unassembled WGS sequence"/>
</dbReference>
<evidence type="ECO:0000313" key="2">
    <source>
        <dbReference type="Proteomes" id="UP000028704"/>
    </source>
</evidence>
<gene>
    <name evidence="1" type="ORF">CECT5772_07023</name>
</gene>
<evidence type="ECO:0000313" key="1">
    <source>
        <dbReference type="EMBL" id="KED04069.1"/>
    </source>
</evidence>
<accession>A0A922NTU8</accession>